<dbReference type="InterPro" id="IPR036866">
    <property type="entry name" value="RibonucZ/Hydroxyglut_hydro"/>
</dbReference>
<reference evidence="2" key="1">
    <citation type="journal article" date="2014" name="Int. J. Syst. Evol. Microbiol.">
        <title>Complete genome sequence of Corynebacterium casei LMG S-19264T (=DSM 44701T), isolated from a smear-ripened cheese.</title>
        <authorList>
            <consortium name="US DOE Joint Genome Institute (JGI-PGF)"/>
            <person name="Walter F."/>
            <person name="Albersmeier A."/>
            <person name="Kalinowski J."/>
            <person name="Ruckert C."/>
        </authorList>
    </citation>
    <scope>NUCLEOTIDE SEQUENCE</scope>
    <source>
        <strain evidence="2">JCM 4714</strain>
    </source>
</reference>
<reference evidence="2" key="2">
    <citation type="submission" date="2020-09" db="EMBL/GenBank/DDBJ databases">
        <authorList>
            <person name="Sun Q."/>
            <person name="Ohkuma M."/>
        </authorList>
    </citation>
    <scope>NUCLEOTIDE SEQUENCE</scope>
    <source>
        <strain evidence="2">JCM 4714</strain>
    </source>
</reference>
<organism evidence="2 3">
    <name type="scientific">Streptomyces alanosinicus</name>
    <dbReference type="NCBI Taxonomy" id="68171"/>
    <lineage>
        <taxon>Bacteria</taxon>
        <taxon>Bacillati</taxon>
        <taxon>Actinomycetota</taxon>
        <taxon>Actinomycetes</taxon>
        <taxon>Kitasatosporales</taxon>
        <taxon>Streptomycetaceae</taxon>
        <taxon>Streptomyces</taxon>
    </lineage>
</organism>
<protein>
    <recommendedName>
        <fullName evidence="4">MBL fold metallo-hydrolase</fullName>
    </recommendedName>
</protein>
<evidence type="ECO:0000313" key="2">
    <source>
        <dbReference type="EMBL" id="GHE05094.1"/>
    </source>
</evidence>
<dbReference type="RefSeq" id="WP_189954130.1">
    <property type="nucleotide sequence ID" value="NZ_BMVG01000008.1"/>
</dbReference>
<dbReference type="AlphaFoldDB" id="A0A918YJ94"/>
<dbReference type="SUPFAM" id="SSF56281">
    <property type="entry name" value="Metallo-hydrolase/oxidoreductase"/>
    <property type="match status" value="1"/>
</dbReference>
<accession>A0A918YJ94</accession>
<proteinExistence type="predicted"/>
<comment type="caution">
    <text evidence="2">The sequence shown here is derived from an EMBL/GenBank/DDBJ whole genome shotgun (WGS) entry which is preliminary data.</text>
</comment>
<sequence>MTTPRQLAPGIARIATTGRNNAFLVDGDDGFTLVDVGWAKAPSVLLDAVAELGRTPSDIRRIVPRWSWTSSPRAACCPGSPAKAMSPSRRPDPGAER</sequence>
<evidence type="ECO:0008006" key="4">
    <source>
        <dbReference type="Google" id="ProtNLM"/>
    </source>
</evidence>
<name>A0A918YJ94_9ACTN</name>
<dbReference type="Proteomes" id="UP000655443">
    <property type="component" value="Unassembled WGS sequence"/>
</dbReference>
<keyword evidence="3" id="KW-1185">Reference proteome</keyword>
<feature type="region of interest" description="Disordered" evidence="1">
    <location>
        <begin position="70"/>
        <end position="97"/>
    </location>
</feature>
<evidence type="ECO:0000313" key="3">
    <source>
        <dbReference type="Proteomes" id="UP000655443"/>
    </source>
</evidence>
<evidence type="ECO:0000256" key="1">
    <source>
        <dbReference type="SAM" id="MobiDB-lite"/>
    </source>
</evidence>
<dbReference type="EMBL" id="BMVG01000008">
    <property type="protein sequence ID" value="GHE05094.1"/>
    <property type="molecule type" value="Genomic_DNA"/>
</dbReference>
<dbReference type="Gene3D" id="3.60.15.10">
    <property type="entry name" value="Ribonuclease Z/Hydroxyacylglutathione hydrolase-like"/>
    <property type="match status" value="1"/>
</dbReference>
<gene>
    <name evidence="2" type="ORF">GCM10010339_39460</name>
</gene>